<protein>
    <submittedName>
        <fullName evidence="1">Uncharacterized protein</fullName>
    </submittedName>
</protein>
<evidence type="ECO:0000313" key="2">
    <source>
        <dbReference type="Proteomes" id="UP001433508"/>
    </source>
</evidence>
<proteinExistence type="predicted"/>
<dbReference type="Proteomes" id="UP001433508">
    <property type="component" value="Unassembled WGS sequence"/>
</dbReference>
<sequence>MSLSVSRLYKLIVPKYPAPRTTVEDGSSPPLKLGILGAAAIAPRAVINPAKLMPDKVQVYSVAARDAARAKKFAKDYGIPRTHDSYEELIADPEVEAVYIPLPNGLHYEWALKCIEKRKPVLLEKPATSNAEQAEKLFAIAKEKDVLVVEAFHWFFHPAAKLVKDIVSDTENFGEVEKFEGSLCVNNLFKDDDIRFKFSLAGGSLMDVGCYPISWMRYYLGENPTAARSLEHEVYPKDAKIDGFASVEYTFASSDKKKGAVHCGLKTPWLTWWRIGFISKLIIASGKKDLVYTMPIAPHVYHNISIRDIATGKIENRSCIVEGKEAWSTYAFQLEAFADAVKGGKDVPLFSNEDSIDNMRAVDMAYRAIGLPLRS</sequence>
<accession>A0ACC3TC37</accession>
<gene>
    <name evidence="1" type="ORF">V1525DRAFT_4174</name>
</gene>
<dbReference type="EMBL" id="MU971335">
    <property type="protein sequence ID" value="KAK9241256.1"/>
    <property type="molecule type" value="Genomic_DNA"/>
</dbReference>
<keyword evidence="2" id="KW-1185">Reference proteome</keyword>
<evidence type="ECO:0000313" key="1">
    <source>
        <dbReference type="EMBL" id="KAK9241256.1"/>
    </source>
</evidence>
<reference evidence="2" key="1">
    <citation type="journal article" date="2024" name="Front. Bioeng. Biotechnol.">
        <title>Genome-scale model development and genomic sequencing of the oleaginous clade Lipomyces.</title>
        <authorList>
            <person name="Czajka J.J."/>
            <person name="Han Y."/>
            <person name="Kim J."/>
            <person name="Mondo S.J."/>
            <person name="Hofstad B.A."/>
            <person name="Robles A."/>
            <person name="Haridas S."/>
            <person name="Riley R."/>
            <person name="LaButti K."/>
            <person name="Pangilinan J."/>
            <person name="Andreopoulos W."/>
            <person name="Lipzen A."/>
            <person name="Yan J."/>
            <person name="Wang M."/>
            <person name="Ng V."/>
            <person name="Grigoriev I.V."/>
            <person name="Spatafora J.W."/>
            <person name="Magnuson J.K."/>
            <person name="Baker S.E."/>
            <person name="Pomraning K.R."/>
        </authorList>
    </citation>
    <scope>NUCLEOTIDE SEQUENCE [LARGE SCALE GENOMIC DNA]</scope>
    <source>
        <strain evidence="2">CBS 7786</strain>
    </source>
</reference>
<organism evidence="1 2">
    <name type="scientific">Lipomyces kononenkoae</name>
    <name type="common">Yeast</name>
    <dbReference type="NCBI Taxonomy" id="34357"/>
    <lineage>
        <taxon>Eukaryota</taxon>
        <taxon>Fungi</taxon>
        <taxon>Dikarya</taxon>
        <taxon>Ascomycota</taxon>
        <taxon>Saccharomycotina</taxon>
        <taxon>Lipomycetes</taxon>
        <taxon>Lipomycetales</taxon>
        <taxon>Lipomycetaceae</taxon>
        <taxon>Lipomyces</taxon>
    </lineage>
</organism>
<name>A0ACC3TC37_LIPKO</name>
<comment type="caution">
    <text evidence="1">The sequence shown here is derived from an EMBL/GenBank/DDBJ whole genome shotgun (WGS) entry which is preliminary data.</text>
</comment>